<dbReference type="InterPro" id="IPR036890">
    <property type="entry name" value="HATPase_C_sf"/>
</dbReference>
<comment type="caution">
    <text evidence="13">The sequence shown here is derived from an EMBL/GenBank/DDBJ whole genome shotgun (WGS) entry which is preliminary data.</text>
</comment>
<dbReference type="CDD" id="cd17574">
    <property type="entry name" value="REC_OmpR"/>
    <property type="match status" value="1"/>
</dbReference>
<keyword evidence="7" id="KW-0067">ATP-binding</keyword>
<dbReference type="InterPro" id="IPR008979">
    <property type="entry name" value="Galactose-bd-like_sf"/>
</dbReference>
<dbReference type="SMART" id="SM00387">
    <property type="entry name" value="HATPase_c"/>
    <property type="match status" value="2"/>
</dbReference>
<keyword evidence="10" id="KW-0812">Transmembrane</keyword>
<feature type="modified residue" description="4-aspartylphosphate" evidence="9">
    <location>
        <position position="772"/>
    </location>
</feature>
<feature type="transmembrane region" description="Helical" evidence="10">
    <location>
        <begin position="313"/>
        <end position="333"/>
    </location>
</feature>
<feature type="transmembrane region" description="Helical" evidence="10">
    <location>
        <begin position="218"/>
        <end position="235"/>
    </location>
</feature>
<keyword evidence="8" id="KW-0902">Two-component regulatory system</keyword>
<evidence type="ECO:0000256" key="9">
    <source>
        <dbReference type="PROSITE-ProRule" id="PRU00169"/>
    </source>
</evidence>
<feature type="transmembrane region" description="Helical" evidence="10">
    <location>
        <begin position="247"/>
        <end position="263"/>
    </location>
</feature>
<dbReference type="InterPro" id="IPR011006">
    <property type="entry name" value="CheY-like_superfamily"/>
</dbReference>
<feature type="transmembrane region" description="Helical" evidence="10">
    <location>
        <begin position="398"/>
        <end position="417"/>
    </location>
</feature>
<reference evidence="13 14" key="1">
    <citation type="submission" date="2019-07" db="EMBL/GenBank/DDBJ databases">
        <authorList>
            <person name="Kim J."/>
        </authorList>
    </citation>
    <scope>NUCLEOTIDE SEQUENCE [LARGE SCALE GENOMIC DNA]</scope>
    <source>
        <strain evidence="13 14">N4</strain>
    </source>
</reference>
<dbReference type="SUPFAM" id="SSF52172">
    <property type="entry name" value="CheY-like"/>
    <property type="match status" value="1"/>
</dbReference>
<keyword evidence="4" id="KW-0808">Transferase</keyword>
<dbReference type="InterPro" id="IPR036097">
    <property type="entry name" value="HisK_dim/P_sf"/>
</dbReference>
<evidence type="ECO:0000313" key="13">
    <source>
        <dbReference type="EMBL" id="TVX91689.1"/>
    </source>
</evidence>
<dbReference type="Gene3D" id="3.30.565.10">
    <property type="entry name" value="Histidine kinase-like ATPase, C-terminal domain"/>
    <property type="match status" value="2"/>
</dbReference>
<feature type="transmembrane region" description="Helical" evidence="10">
    <location>
        <begin position="371"/>
        <end position="392"/>
    </location>
</feature>
<keyword evidence="6" id="KW-0418">Kinase</keyword>
<dbReference type="InterPro" id="IPR011623">
    <property type="entry name" value="7TMR_DISM_rcpt_extracell_dom1"/>
</dbReference>
<evidence type="ECO:0000313" key="14">
    <source>
        <dbReference type="Proteomes" id="UP000318102"/>
    </source>
</evidence>
<dbReference type="PANTHER" id="PTHR43547">
    <property type="entry name" value="TWO-COMPONENT HISTIDINE KINASE"/>
    <property type="match status" value="1"/>
</dbReference>
<dbReference type="InterPro" id="IPR003594">
    <property type="entry name" value="HATPase_dom"/>
</dbReference>
<accession>A0A559IVP5</accession>
<feature type="domain" description="Response regulatory" evidence="12">
    <location>
        <begin position="722"/>
        <end position="839"/>
    </location>
</feature>
<dbReference type="CDD" id="cd00082">
    <property type="entry name" value="HisKA"/>
    <property type="match status" value="1"/>
</dbReference>
<sequence>MGVSHLMTSVWNKLRRIPAAIICLWIMLLFVLFIVPLFDIRTEKCAVSEQGIMNFSLCSMEDEGAIPIDGMWEYIPHQLHLSEYVKPEHAAFVRLPHQWNPNGWKPFLNDDVYVATYRIKLKLPSNQNNYAIRVTNVKTASRMYADGQLIGSTGQVGSSSDTSTPDNRPYNGYFSTDQGEVELVLQASNFDFYANQGVSEPIYIGTPEGIHALEKRRGYVDVSIIVCLLFMTVYLSGESFHRREGKAGIFYPLFCFFSALYVASHGEKVLLEFLPYLSFEVNVKIQLISGAAAGYFFTAHICHQFQPHASVKVAKVIGWLTLLITLVALFTPMSFFSRFTYLLLLVLNVVVVYMMVVSVRAVQHKLAGSMYMLVSMLAVLQVILLMVFKVVWVGTLTYMLPVGVPIFVLSQGLFFSSRFTTAFNRIKQLSEQLARQMKDQEQFLVRTSHELKSPLNAIINISQSMIRGSGGQLNAAQQSDLRLVNGTAQRLSYLVKDILDHEQVKNGRIRLHTEPVDIYRLVWVVLDIFNRLNHNDEVELRNHVEPGKHYVIADENRVLQSLYNLLDNALKHTSFGSITVSCVRQGSWESITVTDTGVGMESSQLERIFMEYQQLERKGYVDTTGIGIGLSITKQLIELQGGRISVRSVFGEGSAFTFTLPAADSSQHIVDHNDLLKDSYSVDHISSYTAAHVQEQAASIELHQASELTAASSTDARNRKARILLVDDSYASLKALINLLEIEGYICESARSGEAALKLLQDGNRFNLCIMDVMMPKMSGFELCREIRQQYHSLELPILMATAGSNTEMNLAGFEAGANDFIHKPFDWTDLKGRVKTLIQLKETAVQLVHSERDMLRAQIKPHFLFNSINTISWMSKRDSDATRRLLHALSDFLRGSFDFDNEADVIPFSEEVALIKAYLSLEKARFGDRLNVEYSFEMKDFHMPPLLLQPIVENAVRHGLMEKVEGGTVIISSRKVGDWIELSVSDDGVGISLDEIKLDVTAAAPPIDGKRKGIGLANINGRLRSMYGTYLDIRRLESGGTVITMKIRAEKGSI</sequence>
<evidence type="ECO:0000256" key="8">
    <source>
        <dbReference type="ARBA" id="ARBA00023012"/>
    </source>
</evidence>
<dbReference type="Pfam" id="PF02518">
    <property type="entry name" value="HATPase_c"/>
    <property type="match status" value="2"/>
</dbReference>
<protein>
    <recommendedName>
        <fullName evidence="2">histidine kinase</fullName>
        <ecNumber evidence="2">2.7.13.3</ecNumber>
    </recommendedName>
</protein>
<evidence type="ECO:0000256" key="1">
    <source>
        <dbReference type="ARBA" id="ARBA00000085"/>
    </source>
</evidence>
<dbReference type="Pfam" id="PF00512">
    <property type="entry name" value="HisKA"/>
    <property type="match status" value="1"/>
</dbReference>
<dbReference type="GO" id="GO:0000155">
    <property type="term" value="F:phosphorelay sensor kinase activity"/>
    <property type="evidence" value="ECO:0007669"/>
    <property type="project" value="InterPro"/>
</dbReference>
<evidence type="ECO:0000256" key="7">
    <source>
        <dbReference type="ARBA" id="ARBA00022840"/>
    </source>
</evidence>
<dbReference type="Gene3D" id="1.10.287.130">
    <property type="match status" value="1"/>
</dbReference>
<dbReference type="SUPFAM" id="SSF47384">
    <property type="entry name" value="Homodimeric domain of signal transducing histidine kinase"/>
    <property type="match status" value="1"/>
</dbReference>
<dbReference type="GO" id="GO:0005524">
    <property type="term" value="F:ATP binding"/>
    <property type="evidence" value="ECO:0007669"/>
    <property type="project" value="UniProtKB-KW"/>
</dbReference>
<evidence type="ECO:0000256" key="10">
    <source>
        <dbReference type="SAM" id="Phobius"/>
    </source>
</evidence>
<dbReference type="Gene3D" id="3.40.50.2300">
    <property type="match status" value="1"/>
</dbReference>
<dbReference type="InterPro" id="IPR010559">
    <property type="entry name" value="Sig_transdc_His_kin_internal"/>
</dbReference>
<keyword evidence="5" id="KW-0547">Nucleotide-binding</keyword>
<dbReference type="SUPFAM" id="SSF55874">
    <property type="entry name" value="ATPase domain of HSP90 chaperone/DNA topoisomerase II/histidine kinase"/>
    <property type="match status" value="2"/>
</dbReference>
<feature type="transmembrane region" description="Helical" evidence="10">
    <location>
        <begin position="283"/>
        <end position="301"/>
    </location>
</feature>
<dbReference type="InterPro" id="IPR005467">
    <property type="entry name" value="His_kinase_dom"/>
</dbReference>
<feature type="domain" description="Histidine kinase" evidence="11">
    <location>
        <begin position="446"/>
        <end position="664"/>
    </location>
</feature>
<feature type="transmembrane region" description="Helical" evidence="10">
    <location>
        <begin position="339"/>
        <end position="359"/>
    </location>
</feature>
<proteinExistence type="predicted"/>
<name>A0A559IVP5_9BACL</name>
<evidence type="ECO:0000256" key="3">
    <source>
        <dbReference type="ARBA" id="ARBA00022553"/>
    </source>
</evidence>
<dbReference type="Pfam" id="PF07695">
    <property type="entry name" value="7TMR-DISM_7TM"/>
    <property type="match status" value="1"/>
</dbReference>
<keyword evidence="10" id="KW-1133">Transmembrane helix</keyword>
<organism evidence="13 14">
    <name type="scientific">Paenibacillus agilis</name>
    <dbReference type="NCBI Taxonomy" id="3020863"/>
    <lineage>
        <taxon>Bacteria</taxon>
        <taxon>Bacillati</taxon>
        <taxon>Bacillota</taxon>
        <taxon>Bacilli</taxon>
        <taxon>Bacillales</taxon>
        <taxon>Paenibacillaceae</taxon>
        <taxon>Paenibacillus</taxon>
    </lineage>
</organism>
<dbReference type="PROSITE" id="PS50110">
    <property type="entry name" value="RESPONSE_REGULATORY"/>
    <property type="match status" value="1"/>
</dbReference>
<dbReference type="Gene3D" id="2.60.120.260">
    <property type="entry name" value="Galactose-binding domain-like"/>
    <property type="match status" value="1"/>
</dbReference>
<evidence type="ECO:0000256" key="5">
    <source>
        <dbReference type="ARBA" id="ARBA00022741"/>
    </source>
</evidence>
<dbReference type="InterPro" id="IPR001789">
    <property type="entry name" value="Sig_transdc_resp-reg_receiver"/>
</dbReference>
<dbReference type="PROSITE" id="PS50109">
    <property type="entry name" value="HIS_KIN"/>
    <property type="match status" value="1"/>
</dbReference>
<evidence type="ECO:0000256" key="6">
    <source>
        <dbReference type="ARBA" id="ARBA00022777"/>
    </source>
</evidence>
<dbReference type="SMART" id="SM00388">
    <property type="entry name" value="HisKA"/>
    <property type="match status" value="1"/>
</dbReference>
<comment type="catalytic activity">
    <reaction evidence="1">
        <text>ATP + protein L-histidine = ADP + protein N-phospho-L-histidine.</text>
        <dbReference type="EC" id="2.7.13.3"/>
    </reaction>
</comment>
<evidence type="ECO:0000259" key="12">
    <source>
        <dbReference type="PROSITE" id="PS50110"/>
    </source>
</evidence>
<keyword evidence="3 9" id="KW-0597">Phosphoprotein</keyword>
<dbReference type="EMBL" id="VNJK01000001">
    <property type="protein sequence ID" value="TVX91689.1"/>
    <property type="molecule type" value="Genomic_DNA"/>
</dbReference>
<keyword evidence="10" id="KW-0472">Membrane</keyword>
<dbReference type="Pfam" id="PF06580">
    <property type="entry name" value="His_kinase"/>
    <property type="match status" value="1"/>
</dbReference>
<evidence type="ECO:0000256" key="4">
    <source>
        <dbReference type="ARBA" id="ARBA00022679"/>
    </source>
</evidence>
<evidence type="ECO:0000256" key="2">
    <source>
        <dbReference type="ARBA" id="ARBA00012438"/>
    </source>
</evidence>
<keyword evidence="14" id="KW-1185">Reference proteome</keyword>
<evidence type="ECO:0000259" key="11">
    <source>
        <dbReference type="PROSITE" id="PS50109"/>
    </source>
</evidence>
<dbReference type="Pfam" id="PF00072">
    <property type="entry name" value="Response_reg"/>
    <property type="match status" value="1"/>
</dbReference>
<dbReference type="InterPro" id="IPR003661">
    <property type="entry name" value="HisK_dim/P_dom"/>
</dbReference>
<feature type="transmembrane region" description="Helical" evidence="10">
    <location>
        <begin position="17"/>
        <end position="38"/>
    </location>
</feature>
<gene>
    <name evidence="13" type="ORF">FPZ44_00625</name>
</gene>
<dbReference type="EC" id="2.7.13.3" evidence="2"/>
<dbReference type="SUPFAM" id="SSF49785">
    <property type="entry name" value="Galactose-binding domain-like"/>
    <property type="match status" value="1"/>
</dbReference>
<dbReference type="InterPro" id="IPR004358">
    <property type="entry name" value="Sig_transdc_His_kin-like_C"/>
</dbReference>
<dbReference type="PRINTS" id="PR00344">
    <property type="entry name" value="BCTRLSENSOR"/>
</dbReference>
<dbReference type="GO" id="GO:0016020">
    <property type="term" value="C:membrane"/>
    <property type="evidence" value="ECO:0007669"/>
    <property type="project" value="InterPro"/>
</dbReference>
<dbReference type="OrthoDB" id="9809348at2"/>
<dbReference type="AlphaFoldDB" id="A0A559IVP5"/>
<dbReference type="PANTHER" id="PTHR43547:SF2">
    <property type="entry name" value="HYBRID SIGNAL TRANSDUCTION HISTIDINE KINASE C"/>
    <property type="match status" value="1"/>
</dbReference>
<dbReference type="Proteomes" id="UP000318102">
    <property type="component" value="Unassembled WGS sequence"/>
</dbReference>
<dbReference type="SMART" id="SM00448">
    <property type="entry name" value="REC"/>
    <property type="match status" value="1"/>
</dbReference>